<dbReference type="RefSeq" id="WP_242859536.1">
    <property type="nucleotide sequence ID" value="NZ_CYZP01000005.1"/>
</dbReference>
<dbReference type="AlphaFoldDB" id="A0A173YZW4"/>
<name>A0A173YZW4_9FIRM</name>
<dbReference type="Pfam" id="PF18978">
    <property type="entry name" value="DUF5714"/>
    <property type="match status" value="1"/>
</dbReference>
<organism evidence="2 3">
    <name type="scientific">Blautia obeum</name>
    <dbReference type="NCBI Taxonomy" id="40520"/>
    <lineage>
        <taxon>Bacteria</taxon>
        <taxon>Bacillati</taxon>
        <taxon>Bacillota</taxon>
        <taxon>Clostridia</taxon>
        <taxon>Lachnospirales</taxon>
        <taxon>Lachnospiraceae</taxon>
        <taxon>Blautia</taxon>
    </lineage>
</organism>
<evidence type="ECO:0000313" key="3">
    <source>
        <dbReference type="Proteomes" id="UP000095645"/>
    </source>
</evidence>
<protein>
    <recommendedName>
        <fullName evidence="1">DUF5714 domain-containing protein</fullName>
    </recommendedName>
</protein>
<evidence type="ECO:0000313" key="2">
    <source>
        <dbReference type="EMBL" id="CUN69534.1"/>
    </source>
</evidence>
<sequence>MLLIIVVFGKLFLQCRKLNIRLIPQSLNRGKAVPGGVCGFWGACGAGISAGMFISIISGATPLKNESWGLANKMTSKALDAIGSIGGPRCCKRDSYIAIISAIDYVAENFNIQMEKSVIKCIHSDKNNQCIKERCPFHE</sequence>
<proteinExistence type="predicted"/>
<accession>A0A173YZW4</accession>
<gene>
    <name evidence="2" type="ORF">ERS852476_00832</name>
</gene>
<reference evidence="2 3" key="1">
    <citation type="submission" date="2015-09" db="EMBL/GenBank/DDBJ databases">
        <authorList>
            <consortium name="Pathogen Informatics"/>
        </authorList>
    </citation>
    <scope>NUCLEOTIDE SEQUENCE [LARGE SCALE GENOMIC DNA]</scope>
    <source>
        <strain evidence="2 3">2789STDY5834861</strain>
    </source>
</reference>
<dbReference type="InterPro" id="IPR043768">
    <property type="entry name" value="DUF5714"/>
</dbReference>
<evidence type="ECO:0000259" key="1">
    <source>
        <dbReference type="Pfam" id="PF18978"/>
    </source>
</evidence>
<dbReference type="Proteomes" id="UP000095645">
    <property type="component" value="Unassembled WGS sequence"/>
</dbReference>
<dbReference type="EMBL" id="CYZP01000005">
    <property type="protein sequence ID" value="CUN69534.1"/>
    <property type="molecule type" value="Genomic_DNA"/>
</dbReference>
<feature type="domain" description="DUF5714" evidence="1">
    <location>
        <begin position="21"/>
        <end position="138"/>
    </location>
</feature>